<evidence type="ECO:0000256" key="4">
    <source>
        <dbReference type="ARBA" id="ARBA00022729"/>
    </source>
</evidence>
<comment type="catalytic activity">
    <reaction evidence="1">
        <text>Hydrolysis of terminal, non-reducing beta-D-glucosyl residues with release of beta-D-glucose.</text>
        <dbReference type="EC" id="3.2.1.21"/>
    </reaction>
</comment>
<dbReference type="InterPro" id="IPR036962">
    <property type="entry name" value="Glyco_hydro_3_N_sf"/>
</dbReference>
<dbReference type="Gene3D" id="3.40.50.1700">
    <property type="entry name" value="Glycoside hydrolase family 3 C-terminal domain"/>
    <property type="match status" value="1"/>
</dbReference>
<dbReference type="HOGENOM" id="CLU_004542_8_1_9"/>
<dbReference type="PRINTS" id="PR00133">
    <property type="entry name" value="GLHYDRLASE3"/>
</dbReference>
<evidence type="ECO:0000259" key="7">
    <source>
        <dbReference type="Pfam" id="PF00933"/>
    </source>
</evidence>
<dbReference type="EC" id="3.2.1.21" evidence="3"/>
<evidence type="ECO:0000256" key="1">
    <source>
        <dbReference type="ARBA" id="ARBA00000448"/>
    </source>
</evidence>
<sequence length="747" mass="83542">MNKASTNIHFYKNENGPVIGVTVKPVIEKDGLYFRDLTGDGRLAPYKDWRNTPAKRAASLAAELSADEKIGMLFVNSWKMGIYQEDRTKVDESGLLNEEIVEQDESIFNVEKTYGTTCTVKEMGIRHFILRQNPRPGELADWINQLNMVAEGTGHALPVMVLSNSRNEHGEIVFGMNDAAGVFATWPGTMGIAAAVRGNGPELIDSFARCIRMEWDAVGMKKGYMYMADVMTDPRWQRSYGTFGEDPELVCAIMERLIPGIQGSSQGVTRDGVAVTIKHFPGGGARENGFDPHYVQGQWNVYQTEDSLRTYHLPAFRTAIDKKASSIMPYYAKPSAAKSKSQYGPDGDAMEMEPVGFAFNRAFIQGLLREKMGFKGYVNSDSGISNKMAWGVEELDVPSRIALAVNTGVDIISGSLDVFSAREAYERGRNGYYTTQGHPVPRGYRASDLVLTDEALTRAVTRTLKEKFELGMFDNPYRDPEEAEQVVATKKHWEDAYRVHQQSVVLLKNREGLIPLDTEKTAGRKVYVECFGCEAEAAAKETEAVKRSFAERFQAELTEDYREADFAILFIRPSSGEYFHSTKGYLELDICENKQVRDVDSEGRPADSFHQETTLLGAGRIREIYESLHRRGGRVISNINFTLAWEVGNVEPCADALLAGFDTYTDAVLDVIMGRCAPTGRMPITLPKDDSVIRVDRDGICISHNDVPGYHKDKYMPESMKDENGKAYAYRDSEGNYYELDFGLTLE</sequence>
<dbReference type="PATRIC" id="fig|999408.3.peg.357"/>
<dbReference type="SUPFAM" id="SSF51445">
    <property type="entry name" value="(Trans)glycosidases"/>
    <property type="match status" value="1"/>
</dbReference>
<keyword evidence="5" id="KW-0378">Hydrolase</keyword>
<dbReference type="Pfam" id="PF00933">
    <property type="entry name" value="Glyco_hydro_3"/>
    <property type="match status" value="1"/>
</dbReference>
<organism evidence="9 10">
    <name type="scientific">[Clostridium] clostridioforme 90A8</name>
    <dbReference type="NCBI Taxonomy" id="999408"/>
    <lineage>
        <taxon>Bacteria</taxon>
        <taxon>Bacillati</taxon>
        <taxon>Bacillota</taxon>
        <taxon>Clostridia</taxon>
        <taxon>Lachnospirales</taxon>
        <taxon>Lachnospiraceae</taxon>
        <taxon>Enterocloster</taxon>
    </lineage>
</organism>
<comment type="similarity">
    <text evidence="2">Belongs to the glycosyl hydrolase 3 family.</text>
</comment>
<evidence type="ECO:0000256" key="2">
    <source>
        <dbReference type="ARBA" id="ARBA00005336"/>
    </source>
</evidence>
<dbReference type="Pfam" id="PF01915">
    <property type="entry name" value="Glyco_hydro_3_C"/>
    <property type="match status" value="1"/>
</dbReference>
<dbReference type="PANTHER" id="PTHR30620:SF16">
    <property type="entry name" value="LYSOSOMAL BETA GLUCOSIDASE"/>
    <property type="match status" value="1"/>
</dbReference>
<name>A0A0E2HH76_9FIRM</name>
<reference evidence="9 10" key="1">
    <citation type="submission" date="2013-01" db="EMBL/GenBank/DDBJ databases">
        <title>The Genome Sequence of Clostridium clostridioforme 90A8.</title>
        <authorList>
            <consortium name="The Broad Institute Genome Sequencing Platform"/>
            <person name="Earl A."/>
            <person name="Ward D."/>
            <person name="Feldgarden M."/>
            <person name="Gevers D."/>
            <person name="Courvalin P."/>
            <person name="Lambert T."/>
            <person name="Walker B."/>
            <person name="Young S.K."/>
            <person name="Zeng Q."/>
            <person name="Gargeya S."/>
            <person name="Fitzgerald M."/>
            <person name="Haas B."/>
            <person name="Abouelleil A."/>
            <person name="Alvarado L."/>
            <person name="Arachchi H.M."/>
            <person name="Berlin A.M."/>
            <person name="Chapman S.B."/>
            <person name="Dewar J."/>
            <person name="Goldberg J."/>
            <person name="Griggs A."/>
            <person name="Gujja S."/>
            <person name="Hansen M."/>
            <person name="Howarth C."/>
            <person name="Imamovic A."/>
            <person name="Larimer J."/>
            <person name="McCowan C."/>
            <person name="Murphy C."/>
            <person name="Neiman D."/>
            <person name="Pearson M."/>
            <person name="Priest M."/>
            <person name="Roberts A."/>
            <person name="Saif S."/>
            <person name="Shea T."/>
            <person name="Sisk P."/>
            <person name="Sykes S."/>
            <person name="Wortman J."/>
            <person name="Nusbaum C."/>
            <person name="Birren B."/>
        </authorList>
    </citation>
    <scope>NUCLEOTIDE SEQUENCE [LARGE SCALE GENOMIC DNA]</scope>
    <source>
        <strain evidence="9 10">90A8</strain>
    </source>
</reference>
<evidence type="ECO:0000313" key="9">
    <source>
        <dbReference type="EMBL" id="ENZ20394.1"/>
    </source>
</evidence>
<evidence type="ECO:0000256" key="6">
    <source>
        <dbReference type="ARBA" id="ARBA00023295"/>
    </source>
</evidence>
<feature type="domain" description="Glycoside hydrolase family 3 N-terminal" evidence="7">
    <location>
        <begin position="143"/>
        <end position="412"/>
    </location>
</feature>
<dbReference type="AlphaFoldDB" id="A0A0E2HH76"/>
<dbReference type="InterPro" id="IPR002772">
    <property type="entry name" value="Glyco_hydro_3_C"/>
</dbReference>
<dbReference type="GO" id="GO:0008422">
    <property type="term" value="F:beta-glucosidase activity"/>
    <property type="evidence" value="ECO:0007669"/>
    <property type="project" value="UniProtKB-EC"/>
</dbReference>
<proteinExistence type="inferred from homology"/>
<feature type="domain" description="Glycoside hydrolase family 3 C-terminal" evidence="8">
    <location>
        <begin position="504"/>
        <end position="709"/>
    </location>
</feature>
<dbReference type="EMBL" id="AGYR01000001">
    <property type="protein sequence ID" value="ENZ20394.1"/>
    <property type="molecule type" value="Genomic_DNA"/>
</dbReference>
<evidence type="ECO:0000256" key="5">
    <source>
        <dbReference type="ARBA" id="ARBA00022801"/>
    </source>
</evidence>
<dbReference type="InterPro" id="IPR036881">
    <property type="entry name" value="Glyco_hydro_3_C_sf"/>
</dbReference>
<dbReference type="GO" id="GO:0009251">
    <property type="term" value="P:glucan catabolic process"/>
    <property type="evidence" value="ECO:0007669"/>
    <property type="project" value="TreeGrafter"/>
</dbReference>
<dbReference type="GeneID" id="57963748"/>
<dbReference type="InterPro" id="IPR017853">
    <property type="entry name" value="GH"/>
</dbReference>
<keyword evidence="6" id="KW-0326">Glycosidase</keyword>
<evidence type="ECO:0000313" key="10">
    <source>
        <dbReference type="Proteomes" id="UP000013085"/>
    </source>
</evidence>
<dbReference type="PANTHER" id="PTHR30620">
    <property type="entry name" value="PERIPLASMIC BETA-GLUCOSIDASE-RELATED"/>
    <property type="match status" value="1"/>
</dbReference>
<dbReference type="InterPro" id="IPR001764">
    <property type="entry name" value="Glyco_hydro_3_N"/>
</dbReference>
<gene>
    <name evidence="9" type="ORF">HMPREF1090_00329</name>
</gene>
<protein>
    <recommendedName>
        <fullName evidence="3">beta-glucosidase</fullName>
        <ecNumber evidence="3">3.2.1.21</ecNumber>
    </recommendedName>
</protein>
<dbReference type="InterPro" id="IPR051915">
    <property type="entry name" value="Cellulose_Degrad_GH3"/>
</dbReference>
<comment type="caution">
    <text evidence="9">The sequence shown here is derived from an EMBL/GenBank/DDBJ whole genome shotgun (WGS) entry which is preliminary data.</text>
</comment>
<dbReference type="Gene3D" id="3.20.20.300">
    <property type="entry name" value="Glycoside hydrolase, family 3, N-terminal domain"/>
    <property type="match status" value="1"/>
</dbReference>
<evidence type="ECO:0000259" key="8">
    <source>
        <dbReference type="Pfam" id="PF01915"/>
    </source>
</evidence>
<evidence type="ECO:0000256" key="3">
    <source>
        <dbReference type="ARBA" id="ARBA00012744"/>
    </source>
</evidence>
<keyword evidence="4" id="KW-0732">Signal</keyword>
<dbReference type="RefSeq" id="WP_002586173.1">
    <property type="nucleotide sequence ID" value="NZ_KB850976.1"/>
</dbReference>
<dbReference type="Proteomes" id="UP000013085">
    <property type="component" value="Unassembled WGS sequence"/>
</dbReference>
<dbReference type="SUPFAM" id="SSF52279">
    <property type="entry name" value="Beta-D-glucan exohydrolase, C-terminal domain"/>
    <property type="match status" value="1"/>
</dbReference>
<accession>A0A0E2HH76</accession>